<dbReference type="GO" id="GO:0006352">
    <property type="term" value="P:DNA-templated transcription initiation"/>
    <property type="evidence" value="ECO:0007669"/>
    <property type="project" value="InterPro"/>
</dbReference>
<keyword evidence="2" id="KW-0238">DNA-binding</keyword>
<evidence type="ECO:0000256" key="3">
    <source>
        <dbReference type="ARBA" id="ARBA00023163"/>
    </source>
</evidence>
<organism evidence="4 5">
    <name type="scientific">Meloidogyne incognita</name>
    <name type="common">Southern root-knot nematode worm</name>
    <name type="synonym">Oxyuris incognita</name>
    <dbReference type="NCBI Taxonomy" id="6306"/>
    <lineage>
        <taxon>Eukaryota</taxon>
        <taxon>Metazoa</taxon>
        <taxon>Ecdysozoa</taxon>
        <taxon>Nematoda</taxon>
        <taxon>Chromadorea</taxon>
        <taxon>Rhabditida</taxon>
        <taxon>Tylenchina</taxon>
        <taxon>Tylenchomorpha</taxon>
        <taxon>Tylenchoidea</taxon>
        <taxon>Meloidogynidae</taxon>
        <taxon>Meloidogyninae</taxon>
        <taxon>Meloidogyne</taxon>
        <taxon>Meloidogyne incognita group</taxon>
    </lineage>
</organism>
<dbReference type="Gene3D" id="3.30.310.10">
    <property type="entry name" value="TATA-Binding Protein"/>
    <property type="match status" value="1"/>
</dbReference>
<protein>
    <submittedName>
        <fullName evidence="5">TATA-box-binding protein</fullName>
    </submittedName>
</protein>
<dbReference type="AlphaFoldDB" id="A0A914M4D2"/>
<accession>A0A914M4D2</accession>
<keyword evidence="3" id="KW-0804">Transcription</keyword>
<dbReference type="Proteomes" id="UP000887563">
    <property type="component" value="Unplaced"/>
</dbReference>
<comment type="similarity">
    <text evidence="1">Belongs to the TBP family.</text>
</comment>
<keyword evidence="4" id="KW-1185">Reference proteome</keyword>
<sequence>MRIAPPSWLCRHISYNPEFFPGMCLRIKELRSVIILFTSGKCIITGARTEDEIYNVQNKVYNSILMFLKI</sequence>
<dbReference type="SUPFAM" id="SSF55945">
    <property type="entry name" value="TATA-box binding protein-like"/>
    <property type="match status" value="1"/>
</dbReference>
<dbReference type="WBParaSite" id="Minc3s00984g19572">
    <property type="protein sequence ID" value="Minc3s00984g19572"/>
    <property type="gene ID" value="Minc3s00984g19572"/>
</dbReference>
<dbReference type="PANTHER" id="PTHR10126">
    <property type="entry name" value="TATA-BOX BINDING PROTEIN"/>
    <property type="match status" value="1"/>
</dbReference>
<evidence type="ECO:0000256" key="2">
    <source>
        <dbReference type="ARBA" id="ARBA00023125"/>
    </source>
</evidence>
<evidence type="ECO:0000313" key="5">
    <source>
        <dbReference type="WBParaSite" id="Minc3s00984g19572"/>
    </source>
</evidence>
<evidence type="ECO:0000256" key="1">
    <source>
        <dbReference type="ARBA" id="ARBA00005560"/>
    </source>
</evidence>
<evidence type="ECO:0000313" key="4">
    <source>
        <dbReference type="Proteomes" id="UP000887563"/>
    </source>
</evidence>
<dbReference type="GO" id="GO:0003677">
    <property type="term" value="F:DNA binding"/>
    <property type="evidence" value="ECO:0007669"/>
    <property type="project" value="UniProtKB-KW"/>
</dbReference>
<dbReference type="PRINTS" id="PR00686">
    <property type="entry name" value="TIFACTORIID"/>
</dbReference>
<proteinExistence type="inferred from homology"/>
<dbReference type="Pfam" id="PF00352">
    <property type="entry name" value="TBP"/>
    <property type="match status" value="1"/>
</dbReference>
<dbReference type="InterPro" id="IPR000814">
    <property type="entry name" value="TBP"/>
</dbReference>
<reference evidence="5" key="1">
    <citation type="submission" date="2022-11" db="UniProtKB">
        <authorList>
            <consortium name="WormBaseParasite"/>
        </authorList>
    </citation>
    <scope>IDENTIFICATION</scope>
</reference>
<name>A0A914M4D2_MELIC</name>
<dbReference type="InterPro" id="IPR012295">
    <property type="entry name" value="TBP_dom_sf"/>
</dbReference>